<accession>A0A512T524</accession>
<reference evidence="1 2" key="1">
    <citation type="submission" date="2019-07" db="EMBL/GenBank/DDBJ databases">
        <title>Whole genome shotgun sequence of Knoellia locipacati NBRC 109775.</title>
        <authorList>
            <person name="Hosoyama A."/>
            <person name="Uohara A."/>
            <person name="Ohji S."/>
            <person name="Ichikawa N."/>
        </authorList>
    </citation>
    <scope>NUCLEOTIDE SEQUENCE [LARGE SCALE GENOMIC DNA]</scope>
    <source>
        <strain evidence="1 2">NBRC 109775</strain>
    </source>
</reference>
<dbReference type="OrthoDB" id="3268479at2"/>
<dbReference type="AlphaFoldDB" id="A0A512T524"/>
<protein>
    <submittedName>
        <fullName evidence="1">Uncharacterized protein</fullName>
    </submittedName>
</protein>
<dbReference type="InterPro" id="IPR018561">
    <property type="entry name" value="AosR"/>
</dbReference>
<proteinExistence type="predicted"/>
<name>A0A512T524_9MICO</name>
<comment type="caution">
    <text evidence="1">The sequence shown here is derived from an EMBL/GenBank/DDBJ whole genome shotgun (WGS) entry which is preliminary data.</text>
</comment>
<keyword evidence="2" id="KW-1185">Reference proteome</keyword>
<evidence type="ECO:0000313" key="2">
    <source>
        <dbReference type="Proteomes" id="UP000321793"/>
    </source>
</evidence>
<organism evidence="1 2">
    <name type="scientific">Knoellia locipacati</name>
    <dbReference type="NCBI Taxonomy" id="882824"/>
    <lineage>
        <taxon>Bacteria</taxon>
        <taxon>Bacillati</taxon>
        <taxon>Actinomycetota</taxon>
        <taxon>Actinomycetes</taxon>
        <taxon>Micrococcales</taxon>
        <taxon>Intrasporangiaceae</taxon>
        <taxon>Knoellia</taxon>
    </lineage>
</organism>
<dbReference type="Pfam" id="PF09438">
    <property type="entry name" value="DUF2017"/>
    <property type="match status" value="1"/>
</dbReference>
<evidence type="ECO:0000313" key="1">
    <source>
        <dbReference type="EMBL" id="GEQ15282.1"/>
    </source>
</evidence>
<dbReference type="RefSeq" id="WP_147067226.1">
    <property type="nucleotide sequence ID" value="NZ_BAABDN010000003.1"/>
</dbReference>
<sequence>MARAFARKKKGREVRYTAKLDAVERAVVAGLMEQVHDLVAPEPEAVVPGGPGAPGAATAGAPHDDFDAIVSGLGGLGMGVSVSAEDQVPDDRPVPADARSFGDRDPALERLLPAGNRADDQASAEFRRLTEHGLRTRKARHLTSAIAALRAPGSGVELDERTAVDMVVALTDVRLVLGERLGLREDADVDRLEEELADMDEDDPRLHAMSVYDFLTWLQETLATAMLPGDTTTA</sequence>
<gene>
    <name evidence="1" type="ORF">KLO01_33290</name>
</gene>
<dbReference type="Proteomes" id="UP000321793">
    <property type="component" value="Unassembled WGS sequence"/>
</dbReference>
<dbReference type="EMBL" id="BKBA01000015">
    <property type="protein sequence ID" value="GEQ15282.1"/>
    <property type="molecule type" value="Genomic_DNA"/>
</dbReference>